<accession>A0A0M9A3R5</accession>
<evidence type="ECO:0000256" key="2">
    <source>
        <dbReference type="ARBA" id="ARBA00009183"/>
    </source>
</evidence>
<dbReference type="PANTHER" id="PTHR23023">
    <property type="entry name" value="DIMETHYLANILINE MONOOXYGENASE"/>
    <property type="match status" value="1"/>
</dbReference>
<evidence type="ECO:0000256" key="3">
    <source>
        <dbReference type="ARBA" id="ARBA00022630"/>
    </source>
</evidence>
<comment type="cofactor">
    <cofactor evidence="1 8">
        <name>FAD</name>
        <dbReference type="ChEBI" id="CHEBI:57692"/>
    </cofactor>
</comment>
<keyword evidence="5" id="KW-0521">NADP</keyword>
<keyword evidence="6 8" id="KW-0560">Oxidoreductase</keyword>
<dbReference type="OrthoDB" id="66881at2759"/>
<evidence type="ECO:0000256" key="6">
    <source>
        <dbReference type="ARBA" id="ARBA00023002"/>
    </source>
</evidence>
<evidence type="ECO:0000256" key="5">
    <source>
        <dbReference type="ARBA" id="ARBA00022857"/>
    </source>
</evidence>
<dbReference type="InterPro" id="IPR000960">
    <property type="entry name" value="Flavin_mOase"/>
</dbReference>
<dbReference type="Gene3D" id="3.50.50.60">
    <property type="entry name" value="FAD/NAD(P)-binding domain"/>
    <property type="match status" value="2"/>
</dbReference>
<dbReference type="GO" id="GO:0050660">
    <property type="term" value="F:flavin adenine dinucleotide binding"/>
    <property type="evidence" value="ECO:0007669"/>
    <property type="project" value="InterPro"/>
</dbReference>
<dbReference type="STRING" id="166423.A0A0M9A3R5"/>
<gene>
    <name evidence="9" type="ORF">WN51_13290</name>
</gene>
<dbReference type="InterPro" id="IPR020946">
    <property type="entry name" value="Flavin_mOase-like"/>
</dbReference>
<comment type="similarity">
    <text evidence="2 8">Belongs to the FMO family.</text>
</comment>
<dbReference type="InterPro" id="IPR050346">
    <property type="entry name" value="FMO-like"/>
</dbReference>
<evidence type="ECO:0000313" key="9">
    <source>
        <dbReference type="EMBL" id="KOX75249.1"/>
    </source>
</evidence>
<keyword evidence="10" id="KW-1185">Reference proteome</keyword>
<keyword evidence="7 8" id="KW-0503">Monooxygenase</keyword>
<protein>
    <recommendedName>
        <fullName evidence="8">Flavin-containing monooxygenase</fullName>
        <ecNumber evidence="8">1.-.-.-</ecNumber>
    </recommendedName>
</protein>
<dbReference type="Pfam" id="PF00743">
    <property type="entry name" value="FMO-like"/>
    <property type="match status" value="2"/>
</dbReference>
<evidence type="ECO:0000256" key="8">
    <source>
        <dbReference type="RuleBase" id="RU361177"/>
    </source>
</evidence>
<dbReference type="InterPro" id="IPR036188">
    <property type="entry name" value="FAD/NAD-bd_sf"/>
</dbReference>
<dbReference type="GO" id="GO:0004499">
    <property type="term" value="F:N,N-dimethylaniline monooxygenase activity"/>
    <property type="evidence" value="ECO:0007669"/>
    <property type="project" value="InterPro"/>
</dbReference>
<reference evidence="9 10" key="1">
    <citation type="submission" date="2015-07" db="EMBL/GenBank/DDBJ databases">
        <title>The genome of Melipona quadrifasciata.</title>
        <authorList>
            <person name="Pan H."/>
            <person name="Kapheim K."/>
        </authorList>
    </citation>
    <scope>NUCLEOTIDE SEQUENCE [LARGE SCALE GENOMIC DNA]</scope>
    <source>
        <strain evidence="9">0111107301</strain>
        <tissue evidence="9">Whole body</tissue>
    </source>
</reference>
<dbReference type="FunFam" id="3.50.50.60:FF:000138">
    <property type="entry name" value="Flavin-containing monooxygenase"/>
    <property type="match status" value="1"/>
</dbReference>
<dbReference type="PRINTS" id="PR00370">
    <property type="entry name" value="FMOXYGENASE"/>
</dbReference>
<dbReference type="Proteomes" id="UP000053105">
    <property type="component" value="Unassembled WGS sequence"/>
</dbReference>
<proteinExistence type="inferred from homology"/>
<dbReference type="GO" id="GO:0050661">
    <property type="term" value="F:NADP binding"/>
    <property type="evidence" value="ECO:0007669"/>
    <property type="project" value="InterPro"/>
</dbReference>
<evidence type="ECO:0000256" key="7">
    <source>
        <dbReference type="ARBA" id="ARBA00023033"/>
    </source>
</evidence>
<dbReference type="AlphaFoldDB" id="A0A0M9A3R5"/>
<keyword evidence="4 8" id="KW-0274">FAD</keyword>
<dbReference type="SUPFAM" id="SSF51905">
    <property type="entry name" value="FAD/NAD(P)-binding domain"/>
    <property type="match status" value="2"/>
</dbReference>
<evidence type="ECO:0000313" key="10">
    <source>
        <dbReference type="Proteomes" id="UP000053105"/>
    </source>
</evidence>
<dbReference type="EC" id="1.-.-.-" evidence="8"/>
<evidence type="ECO:0000256" key="1">
    <source>
        <dbReference type="ARBA" id="ARBA00001974"/>
    </source>
</evidence>
<evidence type="ECO:0000256" key="4">
    <source>
        <dbReference type="ARBA" id="ARBA00022827"/>
    </source>
</evidence>
<name>A0A0M9A3R5_9HYME</name>
<keyword evidence="3 8" id="KW-0285">Flavoprotein</keyword>
<sequence length="582" mass="66655">MSEIGMFTLNALKKLSRQQALIQVLLIILYSLFGRRYHGIKFVENYIKCIVIPYHKVTELAITVNAICTPNMQEVVSPHPTLTMKQNSDKTKTVGKFIRDESVTSCKRASSKKLPHLRKPAMIGGEVGHWTAVASSSLLLDFKQFPVENMPSSKTRIAIIGGGVAGLVVARHTAAKLDSYSLTLFEQTDQVGGTWIYTDETDIDKHGLPIHSSMYKNLRTNIPREVMQIPDFPMKHNEGPSFVHHSVIREYLWDYAKHFNLYPHIKLNTVVKHVEPDTLPNGQTIWMITYEDLESKIETTKTFDAVVVCNGHYTVGHVPHIPGIESFSGGTIHSHQYRIPEVYARKKVCILGASWSGMDIAIEVSQYAEKVYLSHNLPESVDLKMLENVEQRPGIQSIQGNIFIFRDGSTAEVDNFIYCTGYKFTYPFMSTKVEMRTDDNHVEPTYKHLIHMDYQNLFIMGLPTIVIPFPLFHLQAQYILSILEGQIKLPSTEQMREEYEMEKKALLELGIPLRHIAKLKERQWAYYDEIAAAANIPSFPPVIRKIYDHVDQMRELDLTTYKNYQYRIIDDENFALCYCKPC</sequence>
<dbReference type="EMBL" id="KQ435768">
    <property type="protein sequence ID" value="KOX75249.1"/>
    <property type="molecule type" value="Genomic_DNA"/>
</dbReference>
<organism evidence="9 10">
    <name type="scientific">Melipona quadrifasciata</name>
    <dbReference type="NCBI Taxonomy" id="166423"/>
    <lineage>
        <taxon>Eukaryota</taxon>
        <taxon>Metazoa</taxon>
        <taxon>Ecdysozoa</taxon>
        <taxon>Arthropoda</taxon>
        <taxon>Hexapoda</taxon>
        <taxon>Insecta</taxon>
        <taxon>Pterygota</taxon>
        <taxon>Neoptera</taxon>
        <taxon>Endopterygota</taxon>
        <taxon>Hymenoptera</taxon>
        <taxon>Apocrita</taxon>
        <taxon>Aculeata</taxon>
        <taxon>Apoidea</taxon>
        <taxon>Anthophila</taxon>
        <taxon>Apidae</taxon>
        <taxon>Melipona</taxon>
    </lineage>
</organism>